<name>A0ABM3JWR0_BACDO</name>
<evidence type="ECO:0000256" key="3">
    <source>
        <dbReference type="ARBA" id="ARBA00023242"/>
    </source>
</evidence>
<dbReference type="RefSeq" id="XP_049313665.1">
    <property type="nucleotide sequence ID" value="XM_049457708.1"/>
</dbReference>
<accession>A0ABM3JWR0</accession>
<dbReference type="SUPFAM" id="SSF54928">
    <property type="entry name" value="RNA-binding domain, RBD"/>
    <property type="match status" value="1"/>
</dbReference>
<evidence type="ECO:0000256" key="1">
    <source>
        <dbReference type="ARBA" id="ARBA00004123"/>
    </source>
</evidence>
<feature type="region of interest" description="Disordered" evidence="5">
    <location>
        <begin position="235"/>
        <end position="332"/>
    </location>
</feature>
<dbReference type="PANTHER" id="PTHR15597:SF22">
    <property type="entry name" value="RNA-BINDING FOX PROTEIN 1, ISOFORM H"/>
    <property type="match status" value="1"/>
</dbReference>
<protein>
    <submittedName>
        <fullName evidence="8 9">Uncharacterized protein LOC105232786 isoform X1</fullName>
    </submittedName>
</protein>
<evidence type="ECO:0000259" key="6">
    <source>
        <dbReference type="PROSITE" id="PS50102"/>
    </source>
</evidence>
<dbReference type="PROSITE" id="PS50102">
    <property type="entry name" value="RRM"/>
    <property type="match status" value="1"/>
</dbReference>
<feature type="compositionally biased region" description="Polar residues" evidence="5">
    <location>
        <begin position="292"/>
        <end position="326"/>
    </location>
</feature>
<feature type="compositionally biased region" description="Low complexity" evidence="5">
    <location>
        <begin position="185"/>
        <end position="207"/>
    </location>
</feature>
<dbReference type="PANTHER" id="PTHR15597">
    <property type="entry name" value="ATAXIN 2-BINDING PROTEIN 1-RELATED"/>
    <property type="match status" value="1"/>
</dbReference>
<organism evidence="7 8">
    <name type="scientific">Bactrocera dorsalis</name>
    <name type="common">Oriental fruit fly</name>
    <name type="synonym">Dacus dorsalis</name>
    <dbReference type="NCBI Taxonomy" id="27457"/>
    <lineage>
        <taxon>Eukaryota</taxon>
        <taxon>Metazoa</taxon>
        <taxon>Ecdysozoa</taxon>
        <taxon>Arthropoda</taxon>
        <taxon>Hexapoda</taxon>
        <taxon>Insecta</taxon>
        <taxon>Pterygota</taxon>
        <taxon>Neoptera</taxon>
        <taxon>Endopterygota</taxon>
        <taxon>Diptera</taxon>
        <taxon>Brachycera</taxon>
        <taxon>Muscomorpha</taxon>
        <taxon>Tephritoidea</taxon>
        <taxon>Tephritidae</taxon>
        <taxon>Bactrocera</taxon>
        <taxon>Bactrocera</taxon>
    </lineage>
</organism>
<dbReference type="SMART" id="SM00360">
    <property type="entry name" value="RRM"/>
    <property type="match status" value="1"/>
</dbReference>
<dbReference type="InterPro" id="IPR047131">
    <property type="entry name" value="RBFOX1-like"/>
</dbReference>
<dbReference type="CDD" id="cd12407">
    <property type="entry name" value="RRM_FOX1_like"/>
    <property type="match status" value="1"/>
</dbReference>
<dbReference type="Gene3D" id="3.30.70.330">
    <property type="match status" value="1"/>
</dbReference>
<proteinExistence type="predicted"/>
<feature type="domain" description="RRM" evidence="6">
    <location>
        <begin position="467"/>
        <end position="544"/>
    </location>
</feature>
<feature type="compositionally biased region" description="Low complexity" evidence="5">
    <location>
        <begin position="237"/>
        <end position="250"/>
    </location>
</feature>
<evidence type="ECO:0000256" key="2">
    <source>
        <dbReference type="ARBA" id="ARBA00022884"/>
    </source>
</evidence>
<dbReference type="InterPro" id="IPR000504">
    <property type="entry name" value="RRM_dom"/>
</dbReference>
<evidence type="ECO:0000313" key="7">
    <source>
        <dbReference type="Proteomes" id="UP001652620"/>
    </source>
</evidence>
<comment type="subcellular location">
    <subcellularLocation>
        <location evidence="1">Nucleus</location>
    </subcellularLocation>
</comment>
<keyword evidence="3" id="KW-0539">Nucleus</keyword>
<feature type="compositionally biased region" description="Low complexity" evidence="5">
    <location>
        <begin position="633"/>
        <end position="649"/>
    </location>
</feature>
<dbReference type="InterPro" id="IPR012677">
    <property type="entry name" value="Nucleotide-bd_a/b_plait_sf"/>
</dbReference>
<evidence type="ECO:0000256" key="5">
    <source>
        <dbReference type="SAM" id="MobiDB-lite"/>
    </source>
</evidence>
<dbReference type="Proteomes" id="UP001652620">
    <property type="component" value="Chromosome 5"/>
</dbReference>
<sequence>MSTMDLNGPISIMEYRQRQHVVQAGVAPFPGAPTGYPSTGAQVGVANPDNLSMGVAAIKADQVSQMKTESGAQISGSTNAATSTSGVQLYMQQKKTNLPTVTSQFNGCNVSITSPSTVTTTPEVVMNSPLLSGIPAQQHNGGLGIALSNGLSPVLNGYENNHQQMQQQQLKLLRHRSSIHHAHQMHQQPQSQTQSQPSAATSTPPATLTITSSQPPSQSIVLSSVLIQNDPELNVTQQQMQQQCNANSSSGGSGGGNSTITSISNNSGTVGSTVTATTSNSTNSCISNQNQPVNGNNVASGAVSSGDIATTANGASTSSPTITPGNSDDLLGSTHQQQLITGMGGSPAAVGTAATSTTSTSVASGALVSTSTTANVATTGLVPTIMSTPQMVPGSVDSGSVVSPLVSGASTSQVIACLNAAGVGTSGGIMTSAVSSTPVATSLTSALVPLNQQQQQQTIIDSKNQPKRLHVSNIPFRFRDPDLRAMFGQQFGTILDVEIIFNERGSKGFGFVTFANSNDAERARERLHGTVVEGRKIEVNNATARVQTKKVTAVPNVVLTKDGAVPAPALVCVQWPEATVAAAAAMRGVAIHRGHMGVVGGPFNPALAAVAVAAQQQQHHHHHHQAHHHPHHAQQTAHHQLGLQQALQVQSAGGTNQAHAVAAIQTSAAQQQLHSIAHSAAAAANTPQVANAAAAAYAARLGATGAATQSPSAAAAASIAAAANAAAAVNAAGTALHGFTPVYYDPFLAAAAASADPNLRFQAAKPVAEVPAAQPAAILNRRTVTTLNSSPHTINRIPVPQNVLATAPLLKTPLSQAQQAYATAATTYTAVAARAAYGAAAAAAQPALAGYATVAGYATREYADPYLGHGIGPVPGYGATMYRGGFNRFAPY</sequence>
<dbReference type="GeneID" id="105232786"/>
<reference evidence="8 9" key="1">
    <citation type="submission" date="2025-05" db="UniProtKB">
        <authorList>
            <consortium name="RefSeq"/>
        </authorList>
    </citation>
    <scope>IDENTIFICATION</scope>
    <source>
        <tissue evidence="8 9">Adult</tissue>
    </source>
</reference>
<dbReference type="Pfam" id="PF00076">
    <property type="entry name" value="RRM_1"/>
    <property type="match status" value="1"/>
</dbReference>
<feature type="compositionally biased region" description="Basic residues" evidence="5">
    <location>
        <begin position="618"/>
        <end position="632"/>
    </location>
</feature>
<evidence type="ECO:0000313" key="9">
    <source>
        <dbReference type="RefSeq" id="XP_049313665.1"/>
    </source>
</evidence>
<feature type="region of interest" description="Disordered" evidence="5">
    <location>
        <begin position="611"/>
        <end position="649"/>
    </location>
</feature>
<evidence type="ECO:0000313" key="8">
    <source>
        <dbReference type="RefSeq" id="XP_049313664.1"/>
    </source>
</evidence>
<gene>
    <name evidence="8 9" type="primary">LOC105232786</name>
</gene>
<feature type="compositionally biased region" description="Low complexity" evidence="5">
    <location>
        <begin position="258"/>
        <end position="291"/>
    </location>
</feature>
<dbReference type="InterPro" id="IPR034237">
    <property type="entry name" value="FOX1_RRM"/>
</dbReference>
<evidence type="ECO:0000256" key="4">
    <source>
        <dbReference type="PROSITE-ProRule" id="PRU00176"/>
    </source>
</evidence>
<keyword evidence="2 4" id="KW-0694">RNA-binding</keyword>
<keyword evidence="7" id="KW-1185">Reference proteome</keyword>
<dbReference type="InterPro" id="IPR035979">
    <property type="entry name" value="RBD_domain_sf"/>
</dbReference>
<feature type="region of interest" description="Disordered" evidence="5">
    <location>
        <begin position="179"/>
        <end position="215"/>
    </location>
</feature>
<dbReference type="RefSeq" id="XP_049313664.1">
    <property type="nucleotide sequence ID" value="XM_049457707.1"/>
</dbReference>